<dbReference type="PATRIC" id="fig|1423743.5.peg.73"/>
<dbReference type="EMBL" id="AZFY01000073">
    <property type="protein sequence ID" value="KRM08753.1"/>
    <property type="molecule type" value="Genomic_DNA"/>
</dbReference>
<gene>
    <name evidence="2" type="ORF">FD41_GL000071</name>
    <name evidence="1" type="ORF">JCM14108_1766</name>
</gene>
<comment type="caution">
    <text evidence="1">The sequence shown here is derived from an EMBL/GenBank/DDBJ whole genome shotgun (WGS) entry which is preliminary data.</text>
</comment>
<proteinExistence type="predicted"/>
<dbReference type="AlphaFoldDB" id="X0PI65"/>
<evidence type="ECO:0000313" key="1">
    <source>
        <dbReference type="EMBL" id="GAF36782.1"/>
    </source>
</evidence>
<name>X0PI65_9LACO</name>
<protein>
    <submittedName>
        <fullName evidence="1">Uncharacterized protein</fullName>
    </submittedName>
</protein>
<organism evidence="1 3">
    <name type="scientific">Lentilactobacillus farraginis DSM 18382 = JCM 14108</name>
    <dbReference type="NCBI Taxonomy" id="1423743"/>
    <lineage>
        <taxon>Bacteria</taxon>
        <taxon>Bacillati</taxon>
        <taxon>Bacillota</taxon>
        <taxon>Bacilli</taxon>
        <taxon>Lactobacillales</taxon>
        <taxon>Lactobacillaceae</taxon>
        <taxon>Lentilactobacillus</taxon>
    </lineage>
</organism>
<dbReference type="STRING" id="1423743.FD41_GL000071"/>
<keyword evidence="4" id="KW-1185">Reference proteome</keyword>
<evidence type="ECO:0000313" key="3">
    <source>
        <dbReference type="Proteomes" id="UP000019488"/>
    </source>
</evidence>
<reference evidence="1" key="1">
    <citation type="journal article" date="2014" name="Genome Announc.">
        <title>Draft Genome Sequences of Two Lactobacillus Strains, L. farraginis JCM 14108T and L. composti JCM 14202T, Isolated from Compost of Distilled Shochu Residue.</title>
        <authorList>
            <person name="Yuki M."/>
            <person name="Oshima K."/>
            <person name="Suda W."/>
            <person name="Kitahara M."/>
            <person name="Kitamura K."/>
            <person name="Iida T."/>
            <person name="Hattori M."/>
            <person name="Ohkuma M."/>
        </authorList>
    </citation>
    <scope>NUCLEOTIDE SEQUENCE [LARGE SCALE GENOMIC DNA]</scope>
    <source>
        <strain evidence="1">JCM 14108</strain>
    </source>
</reference>
<evidence type="ECO:0000313" key="2">
    <source>
        <dbReference type="EMBL" id="KRM08753.1"/>
    </source>
</evidence>
<evidence type="ECO:0000313" key="4">
    <source>
        <dbReference type="Proteomes" id="UP000051966"/>
    </source>
</evidence>
<reference evidence="2 4" key="2">
    <citation type="journal article" date="2015" name="Genome Announc.">
        <title>Expanding the biotechnology potential of lactobacilli through comparative genomics of 213 strains and associated genera.</title>
        <authorList>
            <person name="Sun Z."/>
            <person name="Harris H.M."/>
            <person name="McCann A."/>
            <person name="Guo C."/>
            <person name="Argimon S."/>
            <person name="Zhang W."/>
            <person name="Yang X."/>
            <person name="Jeffery I.B."/>
            <person name="Cooney J.C."/>
            <person name="Kagawa T.F."/>
            <person name="Liu W."/>
            <person name="Song Y."/>
            <person name="Salvetti E."/>
            <person name="Wrobel A."/>
            <person name="Rasinkangas P."/>
            <person name="Parkhill J."/>
            <person name="Rea M.C."/>
            <person name="O'Sullivan O."/>
            <person name="Ritari J."/>
            <person name="Douillard F.P."/>
            <person name="Paul Ross R."/>
            <person name="Yang R."/>
            <person name="Briner A.E."/>
            <person name="Felis G.E."/>
            <person name="de Vos W.M."/>
            <person name="Barrangou R."/>
            <person name="Klaenhammer T.R."/>
            <person name="Caufield P.W."/>
            <person name="Cui Y."/>
            <person name="Zhang H."/>
            <person name="O'Toole P.W."/>
        </authorList>
    </citation>
    <scope>NUCLEOTIDE SEQUENCE [LARGE SCALE GENOMIC DNA]</scope>
    <source>
        <strain evidence="2 4">DSM 18382</strain>
    </source>
</reference>
<sequence>MLDSVTICVEKGIDLVKESAYYYGYKNEFIINNLSAQISHAMVNIFIYWKIF</sequence>
<accession>X0PI65</accession>
<dbReference type="Proteomes" id="UP000019488">
    <property type="component" value="Unassembled WGS sequence"/>
</dbReference>
<dbReference type="EMBL" id="BAKI01000017">
    <property type="protein sequence ID" value="GAF36782.1"/>
    <property type="molecule type" value="Genomic_DNA"/>
</dbReference>
<dbReference type="Proteomes" id="UP000051966">
    <property type="component" value="Unassembled WGS sequence"/>
</dbReference>